<keyword evidence="3" id="KW-1185">Reference proteome</keyword>
<feature type="compositionally biased region" description="Basic and acidic residues" evidence="1">
    <location>
        <begin position="49"/>
        <end position="60"/>
    </location>
</feature>
<protein>
    <submittedName>
        <fullName evidence="2">Uncharacterized protein</fullName>
    </submittedName>
</protein>
<feature type="region of interest" description="Disordered" evidence="1">
    <location>
        <begin position="37"/>
        <end position="60"/>
    </location>
</feature>
<dbReference type="Proteomes" id="UP000552097">
    <property type="component" value="Unassembled WGS sequence"/>
</dbReference>
<dbReference type="RefSeq" id="WP_184922809.1">
    <property type="nucleotide sequence ID" value="NZ_JACHMO010000001.1"/>
</dbReference>
<accession>A0A7W9M2A7</accession>
<sequence length="60" mass="6679">MIQHWNETGRMSDQAVRAEFYSRLDNLHGMCQSCNTSKGAEESGTGVWRIDDGFKGPDGT</sequence>
<proteinExistence type="predicted"/>
<dbReference type="AlphaFoldDB" id="A0A7W9M2A7"/>
<comment type="caution">
    <text evidence="2">The sequence shown here is derived from an EMBL/GenBank/DDBJ whole genome shotgun (WGS) entry which is preliminary data.</text>
</comment>
<evidence type="ECO:0000313" key="3">
    <source>
        <dbReference type="Proteomes" id="UP000552097"/>
    </source>
</evidence>
<evidence type="ECO:0000256" key="1">
    <source>
        <dbReference type="SAM" id="MobiDB-lite"/>
    </source>
</evidence>
<gene>
    <name evidence="2" type="ORF">F4560_004514</name>
</gene>
<organism evidence="2 3">
    <name type="scientific">Saccharothrix ecbatanensis</name>
    <dbReference type="NCBI Taxonomy" id="1105145"/>
    <lineage>
        <taxon>Bacteria</taxon>
        <taxon>Bacillati</taxon>
        <taxon>Actinomycetota</taxon>
        <taxon>Actinomycetes</taxon>
        <taxon>Pseudonocardiales</taxon>
        <taxon>Pseudonocardiaceae</taxon>
        <taxon>Saccharothrix</taxon>
    </lineage>
</organism>
<reference evidence="2 3" key="1">
    <citation type="submission" date="2020-08" db="EMBL/GenBank/DDBJ databases">
        <title>Sequencing the genomes of 1000 actinobacteria strains.</title>
        <authorList>
            <person name="Klenk H.-P."/>
        </authorList>
    </citation>
    <scope>NUCLEOTIDE SEQUENCE [LARGE SCALE GENOMIC DNA]</scope>
    <source>
        <strain evidence="2 3">DSM 45486</strain>
    </source>
</reference>
<dbReference type="EMBL" id="JACHMO010000001">
    <property type="protein sequence ID" value="MBB5804746.1"/>
    <property type="molecule type" value="Genomic_DNA"/>
</dbReference>
<evidence type="ECO:0000313" key="2">
    <source>
        <dbReference type="EMBL" id="MBB5804746.1"/>
    </source>
</evidence>
<name>A0A7W9M2A7_9PSEU</name>